<keyword evidence="2" id="KW-1185">Reference proteome</keyword>
<protein>
    <submittedName>
        <fullName evidence="1">SAM-dependent methyltransferase</fullName>
    </submittedName>
</protein>
<reference evidence="1 2" key="1">
    <citation type="submission" date="2018-11" db="EMBL/GenBank/DDBJ databases">
        <title>Genomes From Bacteria Associated with the Canine Oral Cavity: a Test Case for Automated Genome-Based Taxonomic Assignment.</title>
        <authorList>
            <person name="Coil D.A."/>
            <person name="Jospin G."/>
            <person name="Darling A.E."/>
            <person name="Wallis C."/>
            <person name="Davis I.J."/>
            <person name="Harris S."/>
            <person name="Eisen J.A."/>
            <person name="Holcombe L.J."/>
            <person name="O'Flynn C."/>
        </authorList>
    </citation>
    <scope>NUCLEOTIDE SEQUENCE [LARGE SCALE GENOMIC DNA]</scope>
    <source>
        <strain evidence="1 2">OH4621_COT-116</strain>
    </source>
</reference>
<dbReference type="RefSeq" id="WP_124775266.1">
    <property type="nucleotide sequence ID" value="NZ_RQZA01000001.1"/>
</dbReference>
<dbReference type="InterPro" id="IPR029063">
    <property type="entry name" value="SAM-dependent_MTases_sf"/>
</dbReference>
<evidence type="ECO:0000313" key="2">
    <source>
        <dbReference type="Proteomes" id="UP000281771"/>
    </source>
</evidence>
<name>A0A3P1VIU5_9STRE</name>
<organism evidence="1 2">
    <name type="scientific">Streptococcus minor</name>
    <dbReference type="NCBI Taxonomy" id="229549"/>
    <lineage>
        <taxon>Bacteria</taxon>
        <taxon>Bacillati</taxon>
        <taxon>Bacillota</taxon>
        <taxon>Bacilli</taxon>
        <taxon>Lactobacillales</taxon>
        <taxon>Streptococcaceae</taxon>
        <taxon>Streptococcus</taxon>
    </lineage>
</organism>
<evidence type="ECO:0000313" key="1">
    <source>
        <dbReference type="EMBL" id="RRD32313.1"/>
    </source>
</evidence>
<dbReference type="STRING" id="1123309.GCA_000377005_01379"/>
<dbReference type="Proteomes" id="UP000281771">
    <property type="component" value="Unassembled WGS sequence"/>
</dbReference>
<dbReference type="PANTHER" id="PTHR36112">
    <property type="entry name" value="RIBOSOMAL RNA SMALL SUBUNIT METHYLTRANSFERASE J"/>
    <property type="match status" value="1"/>
</dbReference>
<dbReference type="InterPro" id="IPR007536">
    <property type="entry name" value="16SrRNA_methylTrfase_J"/>
</dbReference>
<gene>
    <name evidence="1" type="ORF">EII38_00850</name>
</gene>
<accession>A0A3P1VIU5</accession>
<dbReference type="Pfam" id="PF04445">
    <property type="entry name" value="SAM_MT"/>
    <property type="match status" value="1"/>
</dbReference>
<proteinExistence type="predicted"/>
<dbReference type="AlphaFoldDB" id="A0A3P1VIU5"/>
<dbReference type="GO" id="GO:0008990">
    <property type="term" value="F:rRNA (guanine-N2-)-methyltransferase activity"/>
    <property type="evidence" value="ECO:0007669"/>
    <property type="project" value="InterPro"/>
</dbReference>
<dbReference type="Gene3D" id="3.40.50.150">
    <property type="entry name" value="Vaccinia Virus protein VP39"/>
    <property type="match status" value="1"/>
</dbReference>
<sequence length="253" mass="28753">MIISTSSRLTTALEKQALELAATLNLEYIPRKKRSLAQLQEIHGPVLLVTQERLSIEYHNGHSFVFHPDTAMLRMKAPRDPLIEMVGSEKMSVLDTTMGLASDAIVLSYAGHEVTALESQPLIHTIVARSLQTFETGHPAINQAMRRIRTHCIDSLSFLKNQSDHSVDIIYCDPMFSENITESENLSGLKPLANYKKLSIEFLTECKRVARKKIILKAHFRDTVFEDFGFVRYVRPYQKFHYGEIMLGEEDAS</sequence>
<comment type="caution">
    <text evidence="1">The sequence shown here is derived from an EMBL/GenBank/DDBJ whole genome shotgun (WGS) entry which is preliminary data.</text>
</comment>
<keyword evidence="1" id="KW-0808">Transferase</keyword>
<dbReference type="PANTHER" id="PTHR36112:SF1">
    <property type="entry name" value="RIBOSOMAL RNA SMALL SUBUNIT METHYLTRANSFERASE J"/>
    <property type="match status" value="1"/>
</dbReference>
<keyword evidence="1" id="KW-0489">Methyltransferase</keyword>
<dbReference type="SUPFAM" id="SSF53335">
    <property type="entry name" value="S-adenosyl-L-methionine-dependent methyltransferases"/>
    <property type="match status" value="1"/>
</dbReference>
<dbReference type="EMBL" id="RQZA01000001">
    <property type="protein sequence ID" value="RRD32313.1"/>
    <property type="molecule type" value="Genomic_DNA"/>
</dbReference>